<comment type="similarity">
    <text evidence="1">Belongs to the cytochrome P450 family.</text>
</comment>
<dbReference type="GO" id="GO:0016705">
    <property type="term" value="F:oxidoreductase activity, acting on paired donors, with incorporation or reduction of molecular oxygen"/>
    <property type="evidence" value="ECO:0007669"/>
    <property type="project" value="InterPro"/>
</dbReference>
<dbReference type="PRINTS" id="PR00463">
    <property type="entry name" value="EP450I"/>
</dbReference>
<evidence type="ECO:0000256" key="2">
    <source>
        <dbReference type="SAM" id="Phobius"/>
    </source>
</evidence>
<accession>A0A9N9FA38</accession>
<evidence type="ECO:0000256" key="1">
    <source>
        <dbReference type="ARBA" id="ARBA00010617"/>
    </source>
</evidence>
<dbReference type="Pfam" id="PF00067">
    <property type="entry name" value="p450"/>
    <property type="match status" value="1"/>
</dbReference>
<dbReference type="PANTHER" id="PTHR24305:SF166">
    <property type="entry name" value="CYTOCHROME P450 12A4, MITOCHONDRIAL-RELATED"/>
    <property type="match status" value="1"/>
</dbReference>
<dbReference type="InterPro" id="IPR001128">
    <property type="entry name" value="Cyt_P450"/>
</dbReference>
<dbReference type="AlphaFoldDB" id="A0A9N9FA38"/>
<evidence type="ECO:0000313" key="3">
    <source>
        <dbReference type="EMBL" id="CAG8520209.1"/>
    </source>
</evidence>
<keyword evidence="2" id="KW-0812">Transmembrane</keyword>
<dbReference type="PANTHER" id="PTHR24305">
    <property type="entry name" value="CYTOCHROME P450"/>
    <property type="match status" value="1"/>
</dbReference>
<feature type="non-terminal residue" evidence="3">
    <location>
        <position position="1"/>
    </location>
</feature>
<keyword evidence="4" id="KW-1185">Reference proteome</keyword>
<dbReference type="Proteomes" id="UP000789396">
    <property type="component" value="Unassembled WGS sequence"/>
</dbReference>
<keyword evidence="2" id="KW-0472">Membrane</keyword>
<organism evidence="3 4">
    <name type="scientific">Racocetra fulgida</name>
    <dbReference type="NCBI Taxonomy" id="60492"/>
    <lineage>
        <taxon>Eukaryota</taxon>
        <taxon>Fungi</taxon>
        <taxon>Fungi incertae sedis</taxon>
        <taxon>Mucoromycota</taxon>
        <taxon>Glomeromycotina</taxon>
        <taxon>Glomeromycetes</taxon>
        <taxon>Diversisporales</taxon>
        <taxon>Gigasporaceae</taxon>
        <taxon>Racocetra</taxon>
    </lineage>
</organism>
<sequence>MNYYLAAFVAFISYILYKSCIYPLYLSPLSKIPGPPVDNFILGHLASLLNKEIGGALANLAKQYGGIIRCHFIFSTPFLVISDPKLVQQVLLNRPYDYSKLFPKKAKELFGEGIFIAEGNCHKRQRKIMNPSFTFANIKEMVPTFVQAGHKLKDIWMKQIGNKKKERITITDLVGKITLDVIGLVAQAYKAIVGRNPSPLYAALEELFPFIRKFPTAYNKQFDDSIKVIKNISEKLVIEQKNATVRGNDILSLLIKSNENFPVDEQLTHNELISQVMSILFAGHQTTSIALSWILYNLAKNPDVQNRLRKEVLDTFTDRHHCPTFDEIEHLKYLDCVIKESLRIDPPGMKMANLELRIIVAIIIRNLEFRLVDGFTFGKKFFGLSEPLPGIDLWVSK</sequence>
<reference evidence="3" key="1">
    <citation type="submission" date="2021-06" db="EMBL/GenBank/DDBJ databases">
        <authorList>
            <person name="Kallberg Y."/>
            <person name="Tangrot J."/>
            <person name="Rosling A."/>
        </authorList>
    </citation>
    <scope>NUCLEOTIDE SEQUENCE</scope>
    <source>
        <strain evidence="3">IN212</strain>
    </source>
</reference>
<dbReference type="InterPro" id="IPR002401">
    <property type="entry name" value="Cyt_P450_E_grp-I"/>
</dbReference>
<dbReference type="InterPro" id="IPR036396">
    <property type="entry name" value="Cyt_P450_sf"/>
</dbReference>
<protein>
    <submittedName>
        <fullName evidence="3">15833_t:CDS:1</fullName>
    </submittedName>
</protein>
<gene>
    <name evidence="3" type="ORF">RFULGI_LOCUS3314</name>
</gene>
<dbReference type="EMBL" id="CAJVPZ010002845">
    <property type="protein sequence ID" value="CAG8520209.1"/>
    <property type="molecule type" value="Genomic_DNA"/>
</dbReference>
<proteinExistence type="inferred from homology"/>
<dbReference type="GO" id="GO:0004497">
    <property type="term" value="F:monooxygenase activity"/>
    <property type="evidence" value="ECO:0007669"/>
    <property type="project" value="InterPro"/>
</dbReference>
<feature type="transmembrane region" description="Helical" evidence="2">
    <location>
        <begin position="6"/>
        <end position="25"/>
    </location>
</feature>
<comment type="caution">
    <text evidence="3">The sequence shown here is derived from an EMBL/GenBank/DDBJ whole genome shotgun (WGS) entry which is preliminary data.</text>
</comment>
<dbReference type="Gene3D" id="1.10.630.10">
    <property type="entry name" value="Cytochrome P450"/>
    <property type="match status" value="1"/>
</dbReference>
<keyword evidence="2" id="KW-1133">Transmembrane helix</keyword>
<evidence type="ECO:0000313" key="4">
    <source>
        <dbReference type="Proteomes" id="UP000789396"/>
    </source>
</evidence>
<dbReference type="InterPro" id="IPR050121">
    <property type="entry name" value="Cytochrome_P450_monoxygenase"/>
</dbReference>
<dbReference type="GO" id="GO:0020037">
    <property type="term" value="F:heme binding"/>
    <property type="evidence" value="ECO:0007669"/>
    <property type="project" value="InterPro"/>
</dbReference>
<dbReference type="SUPFAM" id="SSF48264">
    <property type="entry name" value="Cytochrome P450"/>
    <property type="match status" value="1"/>
</dbReference>
<dbReference type="OrthoDB" id="2446462at2759"/>
<dbReference type="PRINTS" id="PR00385">
    <property type="entry name" value="P450"/>
</dbReference>
<name>A0A9N9FA38_9GLOM</name>
<dbReference type="GO" id="GO:0005506">
    <property type="term" value="F:iron ion binding"/>
    <property type="evidence" value="ECO:0007669"/>
    <property type="project" value="InterPro"/>
</dbReference>